<name>A0A068T6N7_NEOGA</name>
<dbReference type="EMBL" id="HG938355">
    <property type="protein sequence ID" value="CDN54197.1"/>
    <property type="molecule type" value="Genomic_DNA"/>
</dbReference>
<reference evidence="2" key="1">
    <citation type="journal article" date="2014" name="BMC Genomics">
        <title>Genome sequencing of two Neorhizobium galegae strains reveals a noeT gene responsible for the unusual acetylation of the nodulation factors.</title>
        <authorList>
            <person name="Osterman J."/>
            <person name="Marsh J."/>
            <person name="Laine P.K."/>
            <person name="Zeng Z."/>
            <person name="Alatalo E."/>
            <person name="Sullivan J.T."/>
            <person name="Young J.P."/>
            <person name="Thomas-Oates J."/>
            <person name="Paulin L."/>
            <person name="Lindstrom K."/>
        </authorList>
    </citation>
    <scope>NUCLEOTIDE SEQUENCE [LARGE SCALE GENOMIC DNA]</scope>
    <source>
        <strain evidence="2">HAMBI 1141</strain>
    </source>
</reference>
<proteinExistence type="predicted"/>
<dbReference type="Proteomes" id="UP000028186">
    <property type="component" value="Chromosome I"/>
</dbReference>
<evidence type="ECO:0008006" key="3">
    <source>
        <dbReference type="Google" id="ProtNLM"/>
    </source>
</evidence>
<dbReference type="HOGENOM" id="CLU_186687_0_0_5"/>
<evidence type="ECO:0000313" key="2">
    <source>
        <dbReference type="Proteomes" id="UP000028186"/>
    </source>
</evidence>
<sequence>MEIHWSDEKNDLLKQKFGFGFERIVIALSEGMLLDDRRHVNIERYAHQRQLVVEIEGYAFIVPYVETERGVFLKTFFPSRKAVRSREQEQTWQ</sequence>
<dbReference type="AlphaFoldDB" id="A0A068T6N7"/>
<evidence type="ECO:0000313" key="1">
    <source>
        <dbReference type="EMBL" id="CDN54197.1"/>
    </source>
</evidence>
<dbReference type="KEGG" id="ngl:RG1141_CH18570"/>
<accession>A0A068T6N7</accession>
<protein>
    <recommendedName>
        <fullName evidence="3">Toxin-antitoxin system, toxin component</fullName>
    </recommendedName>
</protein>
<gene>
    <name evidence="1" type="ORF">RG1141_CH18570</name>
</gene>
<dbReference type="eggNOG" id="COG2929">
    <property type="taxonomic scope" value="Bacteria"/>
</dbReference>
<organism evidence="1 2">
    <name type="scientific">Neorhizobium galegae bv. officinalis bv. officinalis str. HAMBI 1141</name>
    <dbReference type="NCBI Taxonomy" id="1028801"/>
    <lineage>
        <taxon>Bacteria</taxon>
        <taxon>Pseudomonadati</taxon>
        <taxon>Pseudomonadota</taxon>
        <taxon>Alphaproteobacteria</taxon>
        <taxon>Hyphomicrobiales</taxon>
        <taxon>Rhizobiaceae</taxon>
        <taxon>Rhizobium/Agrobacterium group</taxon>
        <taxon>Neorhizobium</taxon>
    </lineage>
</organism>
<dbReference type="RefSeq" id="WP_038543131.1">
    <property type="nucleotide sequence ID" value="NZ_HG938355.1"/>
</dbReference>
<dbReference type="PATRIC" id="fig|1028801.3.peg.1885"/>